<proteinExistence type="predicted"/>
<dbReference type="InterPro" id="IPR001041">
    <property type="entry name" value="2Fe-2S_ferredoxin-type"/>
</dbReference>
<evidence type="ECO:0000313" key="4">
    <source>
        <dbReference type="EMBL" id="MBB5375551.1"/>
    </source>
</evidence>
<evidence type="ECO:0000313" key="5">
    <source>
        <dbReference type="Proteomes" id="UP000539473"/>
    </source>
</evidence>
<name>A0A7W8KCF0_9DEIO</name>
<sequence>MPELWIEGRAVTVPDGTSVLAALQNAGYRTLRRSLAGEPRGALCGMGVCQECRAVIDGRTVRTCQTPVEAGQRVTLVPGGSHDR</sequence>
<evidence type="ECO:0000313" key="6">
    <source>
        <dbReference type="Proteomes" id="UP000619376"/>
    </source>
</evidence>
<dbReference type="PROSITE" id="PS51085">
    <property type="entry name" value="2FE2S_FER_2"/>
    <property type="match status" value="1"/>
</dbReference>
<reference evidence="4 5" key="3">
    <citation type="submission" date="2020-08" db="EMBL/GenBank/DDBJ databases">
        <title>Genomic Encyclopedia of Type Strains, Phase IV (KMG-IV): sequencing the most valuable type-strain genomes for metagenomic binning, comparative biology and taxonomic classification.</title>
        <authorList>
            <person name="Goeker M."/>
        </authorList>
    </citation>
    <scope>NUCLEOTIDE SEQUENCE [LARGE SCALE GENOMIC DNA]</scope>
    <source>
        <strain evidence="4 5">DSM 27521</strain>
    </source>
</reference>
<dbReference type="Gene3D" id="3.10.20.440">
    <property type="entry name" value="2Fe-2S iron-sulphur cluster binding domain, sarcosine oxidase, alpha subunit, N-terminal domain"/>
    <property type="match status" value="1"/>
</dbReference>
<evidence type="ECO:0000256" key="1">
    <source>
        <dbReference type="ARBA" id="ARBA00023002"/>
    </source>
</evidence>
<evidence type="ECO:0000313" key="3">
    <source>
        <dbReference type="EMBL" id="GHF28430.1"/>
    </source>
</evidence>
<feature type="domain" description="2Fe-2S ferredoxin-type" evidence="2">
    <location>
        <begin position="1"/>
        <end position="80"/>
    </location>
</feature>
<keyword evidence="1" id="KW-0560">Oxidoreductase</keyword>
<evidence type="ECO:0000259" key="2">
    <source>
        <dbReference type="PROSITE" id="PS51085"/>
    </source>
</evidence>
<dbReference type="Proteomes" id="UP000539473">
    <property type="component" value="Unassembled WGS sequence"/>
</dbReference>
<keyword evidence="6" id="KW-1185">Reference proteome</keyword>
<dbReference type="Proteomes" id="UP000619376">
    <property type="component" value="Unassembled WGS sequence"/>
</dbReference>
<dbReference type="GO" id="GO:0016491">
    <property type="term" value="F:oxidoreductase activity"/>
    <property type="evidence" value="ECO:0007669"/>
    <property type="project" value="UniProtKB-KW"/>
</dbReference>
<dbReference type="Pfam" id="PF13510">
    <property type="entry name" value="Fer2_4"/>
    <property type="match status" value="1"/>
</dbReference>
<comment type="caution">
    <text evidence="4">The sequence shown here is derived from an EMBL/GenBank/DDBJ whole genome shotgun (WGS) entry which is preliminary data.</text>
</comment>
<accession>A0A7W8KCF0</accession>
<dbReference type="EMBL" id="BNAJ01000001">
    <property type="protein sequence ID" value="GHF28430.1"/>
    <property type="molecule type" value="Genomic_DNA"/>
</dbReference>
<organism evidence="4 5">
    <name type="scientific">Deinococcus metalli</name>
    <dbReference type="NCBI Taxonomy" id="1141878"/>
    <lineage>
        <taxon>Bacteria</taxon>
        <taxon>Thermotogati</taxon>
        <taxon>Deinococcota</taxon>
        <taxon>Deinococci</taxon>
        <taxon>Deinococcales</taxon>
        <taxon>Deinococcaceae</taxon>
        <taxon>Deinococcus</taxon>
    </lineage>
</organism>
<dbReference type="EMBL" id="JACHFK010000001">
    <property type="protein sequence ID" value="MBB5375551.1"/>
    <property type="molecule type" value="Genomic_DNA"/>
</dbReference>
<reference evidence="6" key="2">
    <citation type="journal article" date="2019" name="Int. J. Syst. Evol. Microbiol.">
        <title>The Global Catalogue of Microorganisms (GCM) 10K type strain sequencing project: providing services to taxonomists for standard genome sequencing and annotation.</title>
        <authorList>
            <consortium name="The Broad Institute Genomics Platform"/>
            <consortium name="The Broad Institute Genome Sequencing Center for Infectious Disease"/>
            <person name="Wu L."/>
            <person name="Ma J."/>
        </authorList>
    </citation>
    <scope>NUCLEOTIDE SEQUENCE [LARGE SCALE GENOMIC DNA]</scope>
    <source>
        <strain evidence="6">CGMCC 1.18437</strain>
    </source>
</reference>
<dbReference type="InterPro" id="IPR036010">
    <property type="entry name" value="2Fe-2S_ferredoxin-like_sf"/>
</dbReference>
<protein>
    <submittedName>
        <fullName evidence="3">(2Fe-2S)-binding protein</fullName>
    </submittedName>
    <submittedName>
        <fullName evidence="4">Putative molibdopterin-dependent oxidoreductase YjgC</fullName>
    </submittedName>
</protein>
<reference evidence="3" key="1">
    <citation type="journal article" date="2014" name="Int. J. Syst. Evol. Microbiol.">
        <title>Complete genome of a new Firmicutes species belonging to the dominant human colonic microbiota ('Ruminococcus bicirculans') reveals two chromosomes and a selective capacity to utilize plant glucans.</title>
        <authorList>
            <consortium name="NISC Comparative Sequencing Program"/>
            <person name="Wegmann U."/>
            <person name="Louis P."/>
            <person name="Goesmann A."/>
            <person name="Henrissat B."/>
            <person name="Duncan S.H."/>
            <person name="Flint H.J."/>
        </authorList>
    </citation>
    <scope>NUCLEOTIDE SEQUENCE</scope>
    <source>
        <strain evidence="3">CGMCC 1.18437</strain>
    </source>
</reference>
<dbReference type="RefSeq" id="WP_184109739.1">
    <property type="nucleotide sequence ID" value="NZ_BNAJ01000001.1"/>
</dbReference>
<dbReference type="SUPFAM" id="SSF54292">
    <property type="entry name" value="2Fe-2S ferredoxin-like"/>
    <property type="match status" value="1"/>
</dbReference>
<reference evidence="3" key="4">
    <citation type="submission" date="2024-05" db="EMBL/GenBank/DDBJ databases">
        <authorList>
            <person name="Sun Q."/>
            <person name="Zhou Y."/>
        </authorList>
    </citation>
    <scope>NUCLEOTIDE SEQUENCE</scope>
    <source>
        <strain evidence="3">CGMCC 1.18437</strain>
    </source>
</reference>
<dbReference type="InterPro" id="IPR042204">
    <property type="entry name" value="2Fe-2S-bd_N"/>
</dbReference>
<gene>
    <name evidence="3" type="ORF">GCM10017781_00450</name>
    <name evidence="4" type="ORF">HNQ07_000995</name>
</gene>
<dbReference type="GO" id="GO:0051536">
    <property type="term" value="F:iron-sulfur cluster binding"/>
    <property type="evidence" value="ECO:0007669"/>
    <property type="project" value="InterPro"/>
</dbReference>
<dbReference type="AlphaFoldDB" id="A0A7W8KCF0"/>